<comment type="caution">
    <text evidence="3">The sequence shown here is derived from an EMBL/GenBank/DDBJ whole genome shotgun (WGS) entry which is preliminary data.</text>
</comment>
<dbReference type="InterPro" id="IPR013320">
    <property type="entry name" value="ConA-like_dom_sf"/>
</dbReference>
<name>A0A3R7LJG8_9TRYP</name>
<proteinExistence type="predicted"/>
<dbReference type="Pfam" id="PF22925">
    <property type="entry name" value="TS_C"/>
    <property type="match status" value="1"/>
</dbReference>
<evidence type="ECO:0000256" key="1">
    <source>
        <dbReference type="SAM" id="MobiDB-lite"/>
    </source>
</evidence>
<dbReference type="RefSeq" id="XP_029223846.1">
    <property type="nucleotide sequence ID" value="XM_029376042.1"/>
</dbReference>
<dbReference type="Proteomes" id="UP000284403">
    <property type="component" value="Unassembled WGS sequence"/>
</dbReference>
<dbReference type="AlphaFoldDB" id="A0A3R7LJG8"/>
<dbReference type="Gene3D" id="2.60.120.200">
    <property type="match status" value="1"/>
</dbReference>
<organism evidence="3 4">
    <name type="scientific">Trypanosoma conorhini</name>
    <dbReference type="NCBI Taxonomy" id="83891"/>
    <lineage>
        <taxon>Eukaryota</taxon>
        <taxon>Discoba</taxon>
        <taxon>Euglenozoa</taxon>
        <taxon>Kinetoplastea</taxon>
        <taxon>Metakinetoplastina</taxon>
        <taxon>Trypanosomatida</taxon>
        <taxon>Trypanosomatidae</taxon>
        <taxon>Trypanosoma</taxon>
    </lineage>
</organism>
<keyword evidence="4" id="KW-1185">Reference proteome</keyword>
<evidence type="ECO:0000313" key="4">
    <source>
        <dbReference type="Proteomes" id="UP000284403"/>
    </source>
</evidence>
<feature type="domain" description="Trans-sialidase C-terminal" evidence="2">
    <location>
        <begin position="2"/>
        <end position="147"/>
    </location>
</feature>
<sequence length="349" mass="35643">MLHAVPEAEEGSSLPLLGVRMNDTEGTVLLGVSCTQDKKWKVTVGGKSRSLTDVDDVTWKADTAYQVILQMNTDDELSVYVDGDEIYASDEDDEEEDGDGGIASEVAELFKPHRISHIYVGGDGAEGTKTSHHVTVSSVLLYNRALGGDEITQLAGSKVALGGPAAGNAGGELQAAPSVSTSGGGEPVPEVEPEDAHGEQRTEDGGGTEGLQGKKDDAANEAPVREERSPAVLGSGGANASPQQPVNGPPPVAGAPKVEGEQSQKGETGPAGAPAPREDVVEAPGLGVAPPSSDVKVAPAPSAGASHLIPPREPAPRRRRGRGRGRGRGSAVSVIAGGGQRGRRGVNTF</sequence>
<accession>A0A3R7LJG8</accession>
<feature type="compositionally biased region" description="Basic and acidic residues" evidence="1">
    <location>
        <begin position="194"/>
        <end position="204"/>
    </location>
</feature>
<evidence type="ECO:0000259" key="2">
    <source>
        <dbReference type="Pfam" id="PF22925"/>
    </source>
</evidence>
<dbReference type="SUPFAM" id="SSF49899">
    <property type="entry name" value="Concanavalin A-like lectins/glucanases"/>
    <property type="match status" value="1"/>
</dbReference>
<gene>
    <name evidence="3" type="ORF">Tco025E_09218</name>
</gene>
<dbReference type="InterPro" id="IPR055239">
    <property type="entry name" value="TS_C"/>
</dbReference>
<dbReference type="EMBL" id="MKKU01001029">
    <property type="protein sequence ID" value="RNE98491.1"/>
    <property type="molecule type" value="Genomic_DNA"/>
</dbReference>
<evidence type="ECO:0000313" key="3">
    <source>
        <dbReference type="EMBL" id="RNE98491.1"/>
    </source>
</evidence>
<feature type="compositionally biased region" description="Basic and acidic residues" evidence="1">
    <location>
        <begin position="212"/>
        <end position="229"/>
    </location>
</feature>
<dbReference type="GeneID" id="40322829"/>
<protein>
    <submittedName>
        <fullName evidence="3">Trans-sialidase</fullName>
    </submittedName>
</protein>
<feature type="compositionally biased region" description="Basic residues" evidence="1">
    <location>
        <begin position="317"/>
        <end position="327"/>
    </location>
</feature>
<feature type="region of interest" description="Disordered" evidence="1">
    <location>
        <begin position="170"/>
        <end position="349"/>
    </location>
</feature>
<reference evidence="3 4" key="1">
    <citation type="journal article" date="2018" name="BMC Genomics">
        <title>Genomic comparison of Trypanosoma conorhini and Trypanosoma rangeli to Trypanosoma cruzi strains of high and low virulence.</title>
        <authorList>
            <person name="Bradwell K.R."/>
            <person name="Koparde V.N."/>
            <person name="Matveyev A.V."/>
            <person name="Serrano M.G."/>
            <person name="Alves J.M."/>
            <person name="Parikh H."/>
            <person name="Huang B."/>
            <person name="Lee V."/>
            <person name="Espinosa-Alvarez O."/>
            <person name="Ortiz P.A."/>
            <person name="Costa-Martins A.G."/>
            <person name="Teixeira M.M."/>
            <person name="Buck G.A."/>
        </authorList>
    </citation>
    <scope>NUCLEOTIDE SEQUENCE [LARGE SCALE GENOMIC DNA]</scope>
    <source>
        <strain evidence="3 4">025E</strain>
    </source>
</reference>